<feature type="non-terminal residue" evidence="1">
    <location>
        <position position="1"/>
    </location>
</feature>
<feature type="non-terminal residue" evidence="1">
    <location>
        <position position="177"/>
    </location>
</feature>
<sequence length="177" mass="20425">VRRKMGRRGDWILRSKGVDKDEFRIGEAGKSWEDENGTKFLKEAGLKLPKILKDMLVKLMEKAGWDKKRCAQIQTVGVIHAGLMIMMVYLDNPKGYICRLRRSRLMEVPNDEENFSDVLEILASALNVKAAVREMMNAVYTNKQPHKSFKTAEPFKRPDDDNKHRIFPCFDTPKAKV</sequence>
<accession>A0A9N9ECS0</accession>
<protein>
    <submittedName>
        <fullName evidence="1">7429_t:CDS:1</fullName>
    </submittedName>
</protein>
<gene>
    <name evidence="1" type="ORF">PBRASI_LOCUS11191</name>
</gene>
<evidence type="ECO:0000313" key="2">
    <source>
        <dbReference type="Proteomes" id="UP000789739"/>
    </source>
</evidence>
<keyword evidence="2" id="KW-1185">Reference proteome</keyword>
<dbReference type="Proteomes" id="UP000789739">
    <property type="component" value="Unassembled WGS sequence"/>
</dbReference>
<proteinExistence type="predicted"/>
<dbReference type="AlphaFoldDB" id="A0A9N9ECS0"/>
<reference evidence="1" key="1">
    <citation type="submission" date="2021-06" db="EMBL/GenBank/DDBJ databases">
        <authorList>
            <person name="Kallberg Y."/>
            <person name="Tangrot J."/>
            <person name="Rosling A."/>
        </authorList>
    </citation>
    <scope>NUCLEOTIDE SEQUENCE</scope>
    <source>
        <strain evidence="1">BR232B</strain>
    </source>
</reference>
<name>A0A9N9ECS0_9GLOM</name>
<organism evidence="1 2">
    <name type="scientific">Paraglomus brasilianum</name>
    <dbReference type="NCBI Taxonomy" id="144538"/>
    <lineage>
        <taxon>Eukaryota</taxon>
        <taxon>Fungi</taxon>
        <taxon>Fungi incertae sedis</taxon>
        <taxon>Mucoromycota</taxon>
        <taxon>Glomeromycotina</taxon>
        <taxon>Glomeromycetes</taxon>
        <taxon>Paraglomerales</taxon>
        <taxon>Paraglomeraceae</taxon>
        <taxon>Paraglomus</taxon>
    </lineage>
</organism>
<dbReference type="OrthoDB" id="2427805at2759"/>
<comment type="caution">
    <text evidence="1">The sequence shown here is derived from an EMBL/GenBank/DDBJ whole genome shotgun (WGS) entry which is preliminary data.</text>
</comment>
<dbReference type="EMBL" id="CAJVPI010004593">
    <property type="protein sequence ID" value="CAG8668831.1"/>
    <property type="molecule type" value="Genomic_DNA"/>
</dbReference>
<evidence type="ECO:0000313" key="1">
    <source>
        <dbReference type="EMBL" id="CAG8668831.1"/>
    </source>
</evidence>